<organism evidence="1 3">
    <name type="scientific">Populus alba x Populus x berolinensis</name>
    <dbReference type="NCBI Taxonomy" id="444605"/>
    <lineage>
        <taxon>Eukaryota</taxon>
        <taxon>Viridiplantae</taxon>
        <taxon>Streptophyta</taxon>
        <taxon>Embryophyta</taxon>
        <taxon>Tracheophyta</taxon>
        <taxon>Spermatophyta</taxon>
        <taxon>Magnoliopsida</taxon>
        <taxon>eudicotyledons</taxon>
        <taxon>Gunneridae</taxon>
        <taxon>Pentapetalae</taxon>
        <taxon>rosids</taxon>
        <taxon>fabids</taxon>
        <taxon>Malpighiales</taxon>
        <taxon>Salicaceae</taxon>
        <taxon>Saliceae</taxon>
        <taxon>Populus</taxon>
    </lineage>
</organism>
<dbReference type="EMBL" id="JAQIZT010000001">
    <property type="protein sequence ID" value="KAJ7013231.1"/>
    <property type="molecule type" value="Genomic_DNA"/>
</dbReference>
<gene>
    <name evidence="1" type="ORF">NC653_003056</name>
    <name evidence="2" type="ORF">NC653_003057</name>
</gene>
<sequence>MQVDSIEEAINIVDGNNVKPSFAGDVNFDGKYVFFGRFLCEFCGSKSSH</sequence>
<name>A0AAD6RS97_9ROSI</name>
<protein>
    <submittedName>
        <fullName evidence="1">Uncharacterized protein</fullName>
    </submittedName>
</protein>
<accession>A0AAD6RS97</accession>
<dbReference type="Proteomes" id="UP001164929">
    <property type="component" value="Chromosome 1"/>
</dbReference>
<evidence type="ECO:0000313" key="2">
    <source>
        <dbReference type="EMBL" id="KAJ7013231.1"/>
    </source>
</evidence>
<dbReference type="EMBL" id="JAQIZT010000001">
    <property type="protein sequence ID" value="KAJ7013227.1"/>
    <property type="molecule type" value="Genomic_DNA"/>
</dbReference>
<comment type="caution">
    <text evidence="1">The sequence shown here is derived from an EMBL/GenBank/DDBJ whole genome shotgun (WGS) entry which is preliminary data.</text>
</comment>
<dbReference type="AlphaFoldDB" id="A0AAD6RS97"/>
<reference evidence="1 3" key="1">
    <citation type="journal article" date="2023" name="Mol. Ecol. Resour.">
        <title>Chromosome-level genome assembly of a triploid poplar Populus alba 'Berolinensis'.</title>
        <authorList>
            <person name="Chen S."/>
            <person name="Yu Y."/>
            <person name="Wang X."/>
            <person name="Wang S."/>
            <person name="Zhang T."/>
            <person name="Zhou Y."/>
            <person name="He R."/>
            <person name="Meng N."/>
            <person name="Wang Y."/>
            <person name="Liu W."/>
            <person name="Liu Z."/>
            <person name="Liu J."/>
            <person name="Guo Q."/>
            <person name="Huang H."/>
            <person name="Sederoff R.R."/>
            <person name="Wang G."/>
            <person name="Qu G."/>
            <person name="Chen S."/>
        </authorList>
    </citation>
    <scope>NUCLEOTIDE SEQUENCE [LARGE SCALE GENOMIC DNA]</scope>
    <source>
        <strain evidence="1">SC-2020</strain>
    </source>
</reference>
<evidence type="ECO:0000313" key="3">
    <source>
        <dbReference type="Proteomes" id="UP001164929"/>
    </source>
</evidence>
<evidence type="ECO:0000313" key="1">
    <source>
        <dbReference type="EMBL" id="KAJ7013227.1"/>
    </source>
</evidence>
<keyword evidence="3" id="KW-1185">Reference proteome</keyword>
<proteinExistence type="predicted"/>